<protein>
    <submittedName>
        <fullName evidence="5">Dinitrogenase iron-molybdenum cofactor</fullName>
    </submittedName>
    <submittedName>
        <fullName evidence="4">NifB/NifX family molybdenum-iron cluster-binding protein</fullName>
    </submittedName>
</protein>
<evidence type="ECO:0000259" key="3">
    <source>
        <dbReference type="Pfam" id="PF02579"/>
    </source>
</evidence>
<keyword evidence="2" id="KW-0535">Nitrogen fixation</keyword>
<comment type="similarity">
    <text evidence="1">Belongs to the NifX/NifY family.</text>
</comment>
<dbReference type="InterPro" id="IPR051840">
    <property type="entry name" value="NifX/NifY_domain"/>
</dbReference>
<accession>A0A1Y6INF5</accession>
<dbReference type="Gene3D" id="3.30.420.130">
    <property type="entry name" value="Dinitrogenase iron-molybdenum cofactor biosynthesis domain"/>
    <property type="match status" value="1"/>
</dbReference>
<evidence type="ECO:0000313" key="7">
    <source>
        <dbReference type="Proteomes" id="UP001283366"/>
    </source>
</evidence>
<sequence>MPISKRKLHIEPEPDEKRVQLRVAFATQDRQDVNQHFGSAASMMIYGISPDGWHLLEVIEYVTAGKPRDKAEEHDATQVHDRLPDRIRDLQSCAAVYCNACGASAIHQLLEYQIQPVKVVAGSNIHTLLSQILYELNHTPAGWLARSLKRRKSPDNSADSLQRLSQLIDEDWSSTQGITQ</sequence>
<dbReference type="AlphaFoldDB" id="A0A1Y6INF5"/>
<dbReference type="PANTHER" id="PTHR33937:SF1">
    <property type="entry name" value="IRON-MOLIBDENUM COFACTOR PROCESSING PROTEIN"/>
    <property type="match status" value="1"/>
</dbReference>
<evidence type="ECO:0000256" key="1">
    <source>
        <dbReference type="ARBA" id="ARBA00010285"/>
    </source>
</evidence>
<dbReference type="PANTHER" id="PTHR33937">
    <property type="entry name" value="IRON-MOLYBDENUM PROTEIN-RELATED-RELATED"/>
    <property type="match status" value="1"/>
</dbReference>
<reference evidence="5 6" key="1">
    <citation type="submission" date="2017-05" db="EMBL/GenBank/DDBJ databases">
        <authorList>
            <person name="Song R."/>
            <person name="Chenine A.L."/>
            <person name="Ruprecht R.M."/>
        </authorList>
    </citation>
    <scope>NUCLEOTIDE SEQUENCE [LARGE SCALE GENOMIC DNA]</scope>
    <source>
        <strain evidence="5 6">CECT 7927</strain>
    </source>
</reference>
<proteinExistence type="inferred from homology"/>
<dbReference type="Proteomes" id="UP000196125">
    <property type="component" value="Unassembled WGS sequence"/>
</dbReference>
<dbReference type="Pfam" id="PF02579">
    <property type="entry name" value="Nitro_FeMo-Co"/>
    <property type="match status" value="1"/>
</dbReference>
<gene>
    <name evidence="4" type="ORF">SBX37_14205</name>
    <name evidence="5" type="ORF">VIM7927_00418</name>
</gene>
<dbReference type="EMBL" id="FXXI01000001">
    <property type="protein sequence ID" value="SMR99195.1"/>
    <property type="molecule type" value="Genomic_DNA"/>
</dbReference>
<dbReference type="OrthoDB" id="9797941at2"/>
<dbReference type="InterPro" id="IPR036105">
    <property type="entry name" value="DiNase_FeMo-co_biosyn_sf"/>
</dbReference>
<dbReference type="InterPro" id="IPR034169">
    <property type="entry name" value="NifX-like"/>
</dbReference>
<evidence type="ECO:0000313" key="6">
    <source>
        <dbReference type="Proteomes" id="UP000196125"/>
    </source>
</evidence>
<reference evidence="4 7" key="2">
    <citation type="submission" date="2023-11" db="EMBL/GenBank/DDBJ databases">
        <title>Plant-associative lifestyle of Vibrio porteresiae and its evolutionary dynamics.</title>
        <authorList>
            <person name="Rameshkumar N."/>
            <person name="Kirti K."/>
        </authorList>
    </citation>
    <scope>NUCLEOTIDE SEQUENCE [LARGE SCALE GENOMIC DNA]</scope>
    <source>
        <strain evidence="4 7">MSSRF38</strain>
    </source>
</reference>
<dbReference type="SUPFAM" id="SSF53146">
    <property type="entry name" value="Nitrogenase accessory factor-like"/>
    <property type="match status" value="1"/>
</dbReference>
<keyword evidence="7" id="KW-1185">Reference proteome</keyword>
<feature type="domain" description="Dinitrogenase iron-molybdenum cofactor biosynthesis" evidence="3">
    <location>
        <begin position="31"/>
        <end position="131"/>
    </location>
</feature>
<name>A0A1Y6INF5_9VIBR</name>
<dbReference type="InterPro" id="IPR003731">
    <property type="entry name" value="Di-Nase_FeMo-co_biosynth"/>
</dbReference>
<evidence type="ECO:0000313" key="4">
    <source>
        <dbReference type="EMBL" id="MDW6004008.1"/>
    </source>
</evidence>
<dbReference type="Proteomes" id="UP001283366">
    <property type="component" value="Unassembled WGS sequence"/>
</dbReference>
<dbReference type="CDD" id="cd00853">
    <property type="entry name" value="NifX"/>
    <property type="match status" value="1"/>
</dbReference>
<organism evidence="5 6">
    <name type="scientific">Vibrio mangrovi</name>
    <dbReference type="NCBI Taxonomy" id="474394"/>
    <lineage>
        <taxon>Bacteria</taxon>
        <taxon>Pseudomonadati</taxon>
        <taxon>Pseudomonadota</taxon>
        <taxon>Gammaproteobacteria</taxon>
        <taxon>Vibrionales</taxon>
        <taxon>Vibrionaceae</taxon>
        <taxon>Vibrio</taxon>
    </lineage>
</organism>
<evidence type="ECO:0000313" key="5">
    <source>
        <dbReference type="EMBL" id="SMR99195.1"/>
    </source>
</evidence>
<evidence type="ECO:0000256" key="2">
    <source>
        <dbReference type="ARBA" id="ARBA00023231"/>
    </source>
</evidence>
<dbReference type="RefSeq" id="WP_087479245.1">
    <property type="nucleotide sequence ID" value="NZ_AP024883.1"/>
</dbReference>
<dbReference type="EMBL" id="JAWRCO010000001">
    <property type="protein sequence ID" value="MDW6004008.1"/>
    <property type="molecule type" value="Genomic_DNA"/>
</dbReference>